<evidence type="ECO:0000313" key="2">
    <source>
        <dbReference type="EMBL" id="KAJ1206851.1"/>
    </source>
</evidence>
<evidence type="ECO:0000256" key="1">
    <source>
        <dbReference type="SAM" id="MobiDB-lite"/>
    </source>
</evidence>
<accession>A0AAV7W2G0</accession>
<organism evidence="2 3">
    <name type="scientific">Pleurodeles waltl</name>
    <name type="common">Iberian ribbed newt</name>
    <dbReference type="NCBI Taxonomy" id="8319"/>
    <lineage>
        <taxon>Eukaryota</taxon>
        <taxon>Metazoa</taxon>
        <taxon>Chordata</taxon>
        <taxon>Craniata</taxon>
        <taxon>Vertebrata</taxon>
        <taxon>Euteleostomi</taxon>
        <taxon>Amphibia</taxon>
        <taxon>Batrachia</taxon>
        <taxon>Caudata</taxon>
        <taxon>Salamandroidea</taxon>
        <taxon>Salamandridae</taxon>
        <taxon>Pleurodelinae</taxon>
        <taxon>Pleurodeles</taxon>
    </lineage>
</organism>
<feature type="compositionally biased region" description="Basic and acidic residues" evidence="1">
    <location>
        <begin position="56"/>
        <end position="86"/>
    </location>
</feature>
<sequence>MCVNPEVEGYAGRRWEDKKTLEKTSVGREGDERKENDHVVDERTKNYSVGDEDGEVQTKERRKERNTTEEASDPEHSAKFEIKEDNANTGCHVPGGTWLLEDCETVPLGASELEASVPTWINP</sequence>
<proteinExistence type="predicted"/>
<feature type="region of interest" description="Disordered" evidence="1">
    <location>
        <begin position="1"/>
        <end position="88"/>
    </location>
</feature>
<evidence type="ECO:0000313" key="3">
    <source>
        <dbReference type="Proteomes" id="UP001066276"/>
    </source>
</evidence>
<feature type="compositionally biased region" description="Basic and acidic residues" evidence="1">
    <location>
        <begin position="11"/>
        <end position="45"/>
    </location>
</feature>
<dbReference type="Proteomes" id="UP001066276">
    <property type="component" value="Chromosome 1_2"/>
</dbReference>
<gene>
    <name evidence="2" type="ORF">NDU88_002246</name>
</gene>
<dbReference type="AlphaFoldDB" id="A0AAV7W2G0"/>
<comment type="caution">
    <text evidence="2">The sequence shown here is derived from an EMBL/GenBank/DDBJ whole genome shotgun (WGS) entry which is preliminary data.</text>
</comment>
<dbReference type="EMBL" id="JANPWB010000002">
    <property type="protein sequence ID" value="KAJ1206851.1"/>
    <property type="molecule type" value="Genomic_DNA"/>
</dbReference>
<reference evidence="2" key="1">
    <citation type="journal article" date="2022" name="bioRxiv">
        <title>Sequencing and chromosome-scale assembly of the giantPleurodeles waltlgenome.</title>
        <authorList>
            <person name="Brown T."/>
            <person name="Elewa A."/>
            <person name="Iarovenko S."/>
            <person name="Subramanian E."/>
            <person name="Araus A.J."/>
            <person name="Petzold A."/>
            <person name="Susuki M."/>
            <person name="Suzuki K.-i.T."/>
            <person name="Hayashi T."/>
            <person name="Toyoda A."/>
            <person name="Oliveira C."/>
            <person name="Osipova E."/>
            <person name="Leigh N.D."/>
            <person name="Simon A."/>
            <person name="Yun M.H."/>
        </authorList>
    </citation>
    <scope>NUCLEOTIDE SEQUENCE</scope>
    <source>
        <strain evidence="2">20211129_DDA</strain>
        <tissue evidence="2">Liver</tissue>
    </source>
</reference>
<name>A0AAV7W2G0_PLEWA</name>
<protein>
    <submittedName>
        <fullName evidence="2">Uncharacterized protein</fullName>
    </submittedName>
</protein>
<keyword evidence="3" id="KW-1185">Reference proteome</keyword>